<feature type="region of interest" description="Disordered" evidence="1">
    <location>
        <begin position="719"/>
        <end position="745"/>
    </location>
</feature>
<gene>
    <name evidence="2" type="ORF">EAG_08671</name>
</gene>
<proteinExistence type="predicted"/>
<evidence type="ECO:0000313" key="3">
    <source>
        <dbReference type="Proteomes" id="UP000000311"/>
    </source>
</evidence>
<dbReference type="AlphaFoldDB" id="E1ZVH3"/>
<accession>E1ZVH3</accession>
<evidence type="ECO:0000256" key="1">
    <source>
        <dbReference type="SAM" id="MobiDB-lite"/>
    </source>
</evidence>
<dbReference type="Proteomes" id="UP000000311">
    <property type="component" value="Unassembled WGS sequence"/>
</dbReference>
<reference evidence="2 3" key="1">
    <citation type="journal article" date="2010" name="Science">
        <title>Genomic comparison of the ants Camponotus floridanus and Harpegnathos saltator.</title>
        <authorList>
            <person name="Bonasio R."/>
            <person name="Zhang G."/>
            <person name="Ye C."/>
            <person name="Mutti N.S."/>
            <person name="Fang X."/>
            <person name="Qin N."/>
            <person name="Donahue G."/>
            <person name="Yang P."/>
            <person name="Li Q."/>
            <person name="Li C."/>
            <person name="Zhang P."/>
            <person name="Huang Z."/>
            <person name="Berger S.L."/>
            <person name="Reinberg D."/>
            <person name="Wang J."/>
            <person name="Liebig J."/>
        </authorList>
    </citation>
    <scope>NUCLEOTIDE SEQUENCE [LARGE SCALE GENOMIC DNA]</scope>
    <source>
        <strain evidence="3">C129</strain>
    </source>
</reference>
<dbReference type="EMBL" id="GL434534">
    <property type="protein sequence ID" value="EFN74810.1"/>
    <property type="molecule type" value="Genomic_DNA"/>
</dbReference>
<protein>
    <submittedName>
        <fullName evidence="2">Uncharacterized protein</fullName>
    </submittedName>
</protein>
<organism evidence="3">
    <name type="scientific">Camponotus floridanus</name>
    <name type="common">Florida carpenter ant</name>
    <dbReference type="NCBI Taxonomy" id="104421"/>
    <lineage>
        <taxon>Eukaryota</taxon>
        <taxon>Metazoa</taxon>
        <taxon>Ecdysozoa</taxon>
        <taxon>Arthropoda</taxon>
        <taxon>Hexapoda</taxon>
        <taxon>Insecta</taxon>
        <taxon>Pterygota</taxon>
        <taxon>Neoptera</taxon>
        <taxon>Endopterygota</taxon>
        <taxon>Hymenoptera</taxon>
        <taxon>Apocrita</taxon>
        <taxon>Aculeata</taxon>
        <taxon>Formicoidea</taxon>
        <taxon>Formicidae</taxon>
        <taxon>Formicinae</taxon>
        <taxon>Camponotus</taxon>
    </lineage>
</organism>
<evidence type="ECO:0000313" key="2">
    <source>
        <dbReference type="EMBL" id="EFN74810.1"/>
    </source>
</evidence>
<dbReference type="InParanoid" id="E1ZVH3"/>
<sequence>MGDFVPPLNIAERSTVKGCFVCIISAKSSSESILTNIHFWYFEKLQFDLSYSAVMQMNLAYHQIYLIILLEFRILNRLLRLDGKNFRRLGAIIEFVVMKKSVEELIGKILRAWTLQLVDSFVIATLAAKLPVLMDIVLDNPYRQILSRTANTICVYLGYTRARDEFGARGAAARLRRMGIVVDRETRQHEAHRIYTTKDKDVSGRFLSLLKSRVSIAYENLEKLSSEETVKPVSGLLKGFDKIDEKDDKRSYCVFVSPSQMTKDKDVSGRFLSLLKSRVSIAYENLEKLSSEETVKPVNGLLKGFNKIDEKDDKRSYCVIVSPYQIQPENTNQIFISGPSANLRFRTSARLSHGAGLIRKRTRVSAGRLLSAVQRQSRKQSVPMSFESAGFAREINRAPRQGKQPSFAFTRACCSPESWWLLGNVRRDRDRGRERGNIHETTVALQQCDPTIRCPEIPIGCQIAIRLVGPPRTIITLREEMINPFVPAPEEVKVNRYLSHRSTKAHLNCYNVGRMQFAVAVTRLARVIAALVPALLSLVLPLQSFRTGSSIRLLHSPERSNGERTPIRNVSCKVQLLRNSYKTFALNVFFRLSGFSAKFNPRGYIKSRRRESRRNPYASLTTRALRYLAMHDFTDFPKFSGGRLDMAVRTYVLFHRAIRLIRRPGAGLVLDTRDYEILLLCDDLTEWRKTTLETPTATLGDKAPLLRFTIGFGGGKVEQPSSLFPENERGSGRRRRTVARIRDRQ</sequence>
<keyword evidence="3" id="KW-1185">Reference proteome</keyword>
<name>E1ZVH3_CAMFO</name>